<organism evidence="1 2">
    <name type="scientific">Ascaris lumbricoides</name>
    <name type="common">Giant roundworm</name>
    <dbReference type="NCBI Taxonomy" id="6252"/>
    <lineage>
        <taxon>Eukaryota</taxon>
        <taxon>Metazoa</taxon>
        <taxon>Ecdysozoa</taxon>
        <taxon>Nematoda</taxon>
        <taxon>Chromadorea</taxon>
        <taxon>Rhabditida</taxon>
        <taxon>Spirurina</taxon>
        <taxon>Ascaridomorpha</taxon>
        <taxon>Ascaridoidea</taxon>
        <taxon>Ascarididae</taxon>
        <taxon>Ascaris</taxon>
    </lineage>
</organism>
<reference evidence="2" key="1">
    <citation type="submission" date="2017-02" db="UniProtKB">
        <authorList>
            <consortium name="WormBaseParasite"/>
        </authorList>
    </citation>
    <scope>IDENTIFICATION</scope>
</reference>
<proteinExistence type="predicted"/>
<evidence type="ECO:0000313" key="2">
    <source>
        <dbReference type="WBParaSite" id="ALUE_0001851501-mRNA-1"/>
    </source>
</evidence>
<dbReference type="AlphaFoldDB" id="A0A0M3IIV3"/>
<protein>
    <submittedName>
        <fullName evidence="2">Uncharacterized protein</fullName>
    </submittedName>
</protein>
<keyword evidence="1" id="KW-1185">Reference proteome</keyword>
<dbReference type="WBParaSite" id="ALUE_0001851501-mRNA-1">
    <property type="protein sequence ID" value="ALUE_0001851501-mRNA-1"/>
    <property type="gene ID" value="ALUE_0001851501"/>
</dbReference>
<evidence type="ECO:0000313" key="1">
    <source>
        <dbReference type="Proteomes" id="UP000036681"/>
    </source>
</evidence>
<sequence length="117" mass="12897">MMKSSAGVCVQRCHDVVDDVRPAGIGHVRGGMRTTCGTADAKFCCTLTAYYVACQVADGVPFERASPQNFYIFWKLLRTAARRLSRFSWASSAVSTRLRSPGSTIIFISKTKKPAYH</sequence>
<name>A0A0M3IIV3_ASCLU</name>
<dbReference type="Proteomes" id="UP000036681">
    <property type="component" value="Unplaced"/>
</dbReference>
<accession>A0A0M3IIV3</accession>